<name>A5E549_LODEL</name>
<keyword evidence="3" id="KW-1185">Reference proteome</keyword>
<protein>
    <submittedName>
        <fullName evidence="2">Uncharacterized protein</fullName>
    </submittedName>
</protein>
<evidence type="ECO:0000313" key="2">
    <source>
        <dbReference type="EMBL" id="EDK46557.1"/>
    </source>
</evidence>
<feature type="compositionally biased region" description="Low complexity" evidence="1">
    <location>
        <begin position="8"/>
        <end position="26"/>
    </location>
</feature>
<evidence type="ECO:0000256" key="1">
    <source>
        <dbReference type="SAM" id="MobiDB-lite"/>
    </source>
</evidence>
<dbReference type="EMBL" id="CH981530">
    <property type="protein sequence ID" value="EDK46557.1"/>
    <property type="molecule type" value="Genomic_DNA"/>
</dbReference>
<sequence length="428" mass="47767">MSVLGRQSAGNTTATTATATATSTSTVPPPPPQPSSNTTSTIKSTSNLRSLSALPTLKDNLQSCAFASLPVTPSLPTPTTPTHSTTLYLQYESAPISPQPTKIIMTAALSPSLTSNNLNNINNKNGKNGKNDKQCSSKNFAFFAEYNGGRTTGEEYEDFADFEEEEDESESIISEAYSILTPDLSISRNQERNINEDTIAAAAFLSDVKQTFPSITNPKQSASQILASFFSTEVFYANSLLQLRQHFINQEFDSFSHDFVLNPNILTLKHHHHPLIIEKLDALYISSVELVSVITMFNCFLKKINAHDVTLTNLKHIKLRLDQLVENNLSQLVHGILDVIIDGLYEYNLMIEEMIEEDKLEKEEGKEETSCESLDVIKGYYHELETTLTLNNAKLSQQACESFYKLLHDDIIEDKKWVSYIEYLKTIV</sequence>
<dbReference type="OrthoDB" id="4020980at2759"/>
<evidence type="ECO:0000313" key="3">
    <source>
        <dbReference type="Proteomes" id="UP000001996"/>
    </source>
</evidence>
<reference evidence="2 3" key="1">
    <citation type="journal article" date="2009" name="Nature">
        <title>Evolution of pathogenicity and sexual reproduction in eight Candida genomes.</title>
        <authorList>
            <person name="Butler G."/>
            <person name="Rasmussen M.D."/>
            <person name="Lin M.F."/>
            <person name="Santos M.A."/>
            <person name="Sakthikumar S."/>
            <person name="Munro C.A."/>
            <person name="Rheinbay E."/>
            <person name="Grabherr M."/>
            <person name="Forche A."/>
            <person name="Reedy J.L."/>
            <person name="Agrafioti I."/>
            <person name="Arnaud M.B."/>
            <person name="Bates S."/>
            <person name="Brown A.J."/>
            <person name="Brunke S."/>
            <person name="Costanzo M.C."/>
            <person name="Fitzpatrick D.A."/>
            <person name="de Groot P.W."/>
            <person name="Harris D."/>
            <person name="Hoyer L.L."/>
            <person name="Hube B."/>
            <person name="Klis F.M."/>
            <person name="Kodira C."/>
            <person name="Lennard N."/>
            <person name="Logue M.E."/>
            <person name="Martin R."/>
            <person name="Neiman A.M."/>
            <person name="Nikolaou E."/>
            <person name="Quail M.A."/>
            <person name="Quinn J."/>
            <person name="Santos M.C."/>
            <person name="Schmitzberger F.F."/>
            <person name="Sherlock G."/>
            <person name="Shah P."/>
            <person name="Silverstein K.A."/>
            <person name="Skrzypek M.S."/>
            <person name="Soll D."/>
            <person name="Staggs R."/>
            <person name="Stansfield I."/>
            <person name="Stumpf M.P."/>
            <person name="Sudbery P.E."/>
            <person name="Srikantha T."/>
            <person name="Zeng Q."/>
            <person name="Berman J."/>
            <person name="Berriman M."/>
            <person name="Heitman J."/>
            <person name="Gow N.A."/>
            <person name="Lorenz M.C."/>
            <person name="Birren B.W."/>
            <person name="Kellis M."/>
            <person name="Cuomo C.A."/>
        </authorList>
    </citation>
    <scope>NUCLEOTIDE SEQUENCE [LARGE SCALE GENOMIC DNA]</scope>
    <source>
        <strain evidence="3">ATCC 11503 / BCRC 21390 / CBS 2605 / JCM 1781 / NBRC 1676 / NRRL YB-4239</strain>
    </source>
</reference>
<dbReference type="VEuPathDB" id="FungiDB:LELG_04738"/>
<feature type="region of interest" description="Disordered" evidence="1">
    <location>
        <begin position="1"/>
        <end position="46"/>
    </location>
</feature>
<dbReference type="HOGENOM" id="CLU_641036_0_0_1"/>
<dbReference type="Proteomes" id="UP000001996">
    <property type="component" value="Unassembled WGS sequence"/>
</dbReference>
<accession>A5E549</accession>
<proteinExistence type="predicted"/>
<gene>
    <name evidence="2" type="ORF">LELG_04738</name>
</gene>
<dbReference type="AlphaFoldDB" id="A5E549"/>
<organism evidence="2 3">
    <name type="scientific">Lodderomyces elongisporus (strain ATCC 11503 / CBS 2605 / JCM 1781 / NBRC 1676 / NRRL YB-4239)</name>
    <name type="common">Yeast</name>
    <name type="synonym">Saccharomyces elongisporus</name>
    <dbReference type="NCBI Taxonomy" id="379508"/>
    <lineage>
        <taxon>Eukaryota</taxon>
        <taxon>Fungi</taxon>
        <taxon>Dikarya</taxon>
        <taxon>Ascomycota</taxon>
        <taxon>Saccharomycotina</taxon>
        <taxon>Pichiomycetes</taxon>
        <taxon>Debaryomycetaceae</taxon>
        <taxon>Candida/Lodderomyces clade</taxon>
        <taxon>Lodderomyces</taxon>
    </lineage>
</organism>
<feature type="compositionally biased region" description="Low complexity" evidence="1">
    <location>
        <begin position="35"/>
        <end position="46"/>
    </location>
</feature>
<dbReference type="InParanoid" id="A5E549"/>